<feature type="compositionally biased region" description="Basic and acidic residues" evidence="4">
    <location>
        <begin position="171"/>
        <end position="197"/>
    </location>
</feature>
<evidence type="ECO:0000313" key="6">
    <source>
        <dbReference type="Proteomes" id="UP001530293"/>
    </source>
</evidence>
<dbReference type="GO" id="GO:0005634">
    <property type="term" value="C:nucleus"/>
    <property type="evidence" value="ECO:0007669"/>
    <property type="project" value="UniProtKB-SubCell"/>
</dbReference>
<feature type="compositionally biased region" description="Acidic residues" evidence="4">
    <location>
        <begin position="369"/>
        <end position="380"/>
    </location>
</feature>
<dbReference type="InterPro" id="IPR005343">
    <property type="entry name" value="Noc2"/>
</dbReference>
<evidence type="ECO:0000256" key="4">
    <source>
        <dbReference type="SAM" id="MobiDB-lite"/>
    </source>
</evidence>
<dbReference type="EMBL" id="JALLBG020000147">
    <property type="protein sequence ID" value="KAL3761754.1"/>
    <property type="molecule type" value="Genomic_DNA"/>
</dbReference>
<comment type="caution">
    <text evidence="5">The sequence shown here is derived from an EMBL/GenBank/DDBJ whole genome shotgun (WGS) entry which is preliminary data.</text>
</comment>
<accession>A0ABD3MCQ7</accession>
<feature type="compositionally biased region" description="Basic residues" evidence="4">
    <location>
        <begin position="28"/>
        <end position="38"/>
    </location>
</feature>
<feature type="region of interest" description="Disordered" evidence="4">
    <location>
        <begin position="1"/>
        <end position="254"/>
    </location>
</feature>
<feature type="compositionally biased region" description="Acidic residues" evidence="4">
    <location>
        <begin position="203"/>
        <end position="228"/>
    </location>
</feature>
<feature type="region of interest" description="Disordered" evidence="4">
    <location>
        <begin position="369"/>
        <end position="401"/>
    </location>
</feature>
<evidence type="ECO:0000256" key="1">
    <source>
        <dbReference type="ARBA" id="ARBA00004123"/>
    </source>
</evidence>
<keyword evidence="3" id="KW-0539">Nucleus</keyword>
<dbReference type="PANTHER" id="PTHR12687:SF4">
    <property type="entry name" value="NUCLEOLAR COMPLEX PROTEIN 2 HOMOLOG"/>
    <property type="match status" value="1"/>
</dbReference>
<feature type="compositionally biased region" description="Low complexity" evidence="4">
    <location>
        <begin position="56"/>
        <end position="65"/>
    </location>
</feature>
<evidence type="ECO:0000256" key="2">
    <source>
        <dbReference type="ARBA" id="ARBA00005907"/>
    </source>
</evidence>
<reference evidence="5 6" key="1">
    <citation type="submission" date="2024-10" db="EMBL/GenBank/DDBJ databases">
        <title>Updated reference genomes for cyclostephanoid diatoms.</title>
        <authorList>
            <person name="Roberts W.R."/>
            <person name="Alverson A.J."/>
        </authorList>
    </citation>
    <scope>NUCLEOTIDE SEQUENCE [LARGE SCALE GENOMIC DNA]</scope>
    <source>
        <strain evidence="5 6">AJA232-27</strain>
    </source>
</reference>
<sequence length="936" mass="105505">MVKTTKRSRKFNTKTGGGAAKALEKKGTKLAKKGKLTMKRTSGSSGAKKEKGGKGSTPSTTGATSSRKEDAERAEQERASHDFLNTDNLGQLDMDSFFEKAVMGGEDGWNDDEDDDNDEEVNGDNEEENAMGDVKGDDEEDDYDEDRDDDDESSIDSYASLGSEEEDIEASEQRLKRQLEQLSSKDPEFHKYLKENESSLLEFGDDDEDDEDDMDEEGEEYMQDEDAMDGIANDILSDDDDGEGEEKYAMQSHFKKQQKAAENKFLLTPQRLQQLEQGAFAAHSIKGLKRIISAYRTACHLSDANAQDQDKGEDDDSDDEKRDGAGVGKKKKEFQFTSPVVFDRVMAVCLVQCHEEFYHHLLKDKLDDDDDDDDVDESSGDDATPKDKEPSVTFDENKPLHPKKLAKSPRWLSIRPLIESFLKSTLHILSEAGKEAKLLQFVLSSLAKYIPYFTAYTKLAKLYLKTCVQLWCAPLDTSEEYNTVRLHAFLRVRQLAITQPYPFIEDCLKLTYLSYAKRSKFGTASNVTSVLPTLTFMGNCIVELYTLDYASAYQHAFIYIRQLALHLRSAMMKQTPESKSVVCCWQYVHCLKLWVAVLCAACGKNNKTSANSDGEDGSMSKLGGGFGKDEEANLLRSLLYPMTEIIFGVCRLVPTALFVPLRLHCVRLLQQLAASTETFIPTTSLMMGILDLKEVGMKPLRDGGKGSKNKSATTVRGLRLPLILKLPKENTLRTMEQLDSVLKETFVLLNREVDMYRYSPGFPEFTFTILQRLRKFNKEISNGTWRAYSKGTIELCEKYSVFAVNGRSALVDAPKDVRRLEALKPINVPSMRERYESAVAKEKRLEAATQPLRKENNKVDNSSGKKDAKNKRKRNNDESEEEGDSSDEMVQKQQPKKTMKKNKKAVVNQEDLNNVNALKEEDEVEEGIVWSDDESE</sequence>
<feature type="compositionally biased region" description="Acidic residues" evidence="4">
    <location>
        <begin position="920"/>
        <end position="936"/>
    </location>
</feature>
<feature type="region of interest" description="Disordered" evidence="4">
    <location>
        <begin position="305"/>
        <end position="326"/>
    </location>
</feature>
<dbReference type="Proteomes" id="UP001530293">
    <property type="component" value="Unassembled WGS sequence"/>
</dbReference>
<comment type="subcellular location">
    <subcellularLocation>
        <location evidence="1">Nucleus</location>
    </subcellularLocation>
</comment>
<feature type="compositionally biased region" description="Basic residues" evidence="4">
    <location>
        <begin position="1"/>
        <end position="12"/>
    </location>
</feature>
<protein>
    <recommendedName>
        <fullName evidence="7">Nucleolar complex protein 2</fullName>
    </recommendedName>
</protein>
<organism evidence="5 6">
    <name type="scientific">Discostella pseudostelligera</name>
    <dbReference type="NCBI Taxonomy" id="259834"/>
    <lineage>
        <taxon>Eukaryota</taxon>
        <taxon>Sar</taxon>
        <taxon>Stramenopiles</taxon>
        <taxon>Ochrophyta</taxon>
        <taxon>Bacillariophyta</taxon>
        <taxon>Coscinodiscophyceae</taxon>
        <taxon>Thalassiosirophycidae</taxon>
        <taxon>Stephanodiscales</taxon>
        <taxon>Stephanodiscaceae</taxon>
        <taxon>Discostella</taxon>
    </lineage>
</organism>
<dbReference type="PANTHER" id="PTHR12687">
    <property type="entry name" value="NUCLEOLAR COMPLEX 2 AND RAD4-RELATED"/>
    <property type="match status" value="1"/>
</dbReference>
<proteinExistence type="inferred from homology"/>
<feature type="compositionally biased region" description="Basic residues" evidence="4">
    <location>
        <begin position="894"/>
        <end position="904"/>
    </location>
</feature>
<evidence type="ECO:0000256" key="3">
    <source>
        <dbReference type="ARBA" id="ARBA00023242"/>
    </source>
</evidence>
<dbReference type="Pfam" id="PF03715">
    <property type="entry name" value="Noc2"/>
    <property type="match status" value="1"/>
</dbReference>
<evidence type="ECO:0000313" key="5">
    <source>
        <dbReference type="EMBL" id="KAL3761754.1"/>
    </source>
</evidence>
<name>A0ABD3MCQ7_9STRA</name>
<feature type="region of interest" description="Disordered" evidence="4">
    <location>
        <begin position="845"/>
        <end position="936"/>
    </location>
</feature>
<keyword evidence="6" id="KW-1185">Reference proteome</keyword>
<feature type="compositionally biased region" description="Acidic residues" evidence="4">
    <location>
        <begin position="108"/>
        <end position="154"/>
    </location>
</feature>
<dbReference type="AlphaFoldDB" id="A0ABD3MCQ7"/>
<comment type="similarity">
    <text evidence="2">Belongs to the NOC2 family.</text>
</comment>
<gene>
    <name evidence="5" type="ORF">ACHAWU_001270</name>
</gene>
<feature type="compositionally biased region" description="Basic and acidic residues" evidence="4">
    <location>
        <begin position="383"/>
        <end position="399"/>
    </location>
</feature>
<feature type="compositionally biased region" description="Acidic residues" evidence="4">
    <location>
        <begin position="878"/>
        <end position="887"/>
    </location>
</feature>
<feature type="compositionally biased region" description="Basic and acidic residues" evidence="4">
    <location>
        <begin position="66"/>
        <end position="81"/>
    </location>
</feature>
<feature type="compositionally biased region" description="Basic and acidic residues" evidence="4">
    <location>
        <begin position="845"/>
        <end position="867"/>
    </location>
</feature>
<evidence type="ECO:0008006" key="7">
    <source>
        <dbReference type="Google" id="ProtNLM"/>
    </source>
</evidence>